<feature type="region of interest" description="Disordered" evidence="4">
    <location>
        <begin position="1"/>
        <end position="113"/>
    </location>
</feature>
<keyword evidence="1 2" id="KW-0103">Bromodomain</keyword>
<proteinExistence type="predicted"/>
<feature type="domain" description="Bromo" evidence="5">
    <location>
        <begin position="218"/>
        <end position="291"/>
    </location>
</feature>
<dbReference type="PRINTS" id="PR00503">
    <property type="entry name" value="BROMODOMAIN"/>
</dbReference>
<feature type="compositionally biased region" description="Acidic residues" evidence="4">
    <location>
        <begin position="435"/>
        <end position="449"/>
    </location>
</feature>
<dbReference type="SUPFAM" id="SSF47370">
    <property type="entry name" value="Bromodomain"/>
    <property type="match status" value="1"/>
</dbReference>
<evidence type="ECO:0000256" key="4">
    <source>
        <dbReference type="SAM" id="MobiDB-lite"/>
    </source>
</evidence>
<dbReference type="EMBL" id="JAAMPC010000004">
    <property type="protein sequence ID" value="KAG2317062.1"/>
    <property type="molecule type" value="Genomic_DNA"/>
</dbReference>
<feature type="compositionally biased region" description="Basic and acidic residues" evidence="4">
    <location>
        <begin position="21"/>
        <end position="30"/>
    </location>
</feature>
<dbReference type="AlphaFoldDB" id="A0A8X8B091"/>
<protein>
    <recommendedName>
        <fullName evidence="5">Bromo domain-containing protein</fullName>
    </recommendedName>
</protein>
<feature type="compositionally biased region" description="Low complexity" evidence="4">
    <location>
        <begin position="57"/>
        <end position="68"/>
    </location>
</feature>
<feature type="compositionally biased region" description="Basic residues" evidence="4">
    <location>
        <begin position="10"/>
        <end position="20"/>
    </location>
</feature>
<keyword evidence="3" id="KW-0175">Coiled coil</keyword>
<dbReference type="PROSITE" id="PS00633">
    <property type="entry name" value="BROMODOMAIN_1"/>
    <property type="match status" value="1"/>
</dbReference>
<keyword evidence="7" id="KW-1185">Reference proteome</keyword>
<dbReference type="InterPro" id="IPR018359">
    <property type="entry name" value="Bromodomain_CS"/>
</dbReference>
<reference evidence="6 7" key="1">
    <citation type="submission" date="2020-02" db="EMBL/GenBank/DDBJ databases">
        <authorList>
            <person name="Ma Q."/>
            <person name="Huang Y."/>
            <person name="Song X."/>
            <person name="Pei D."/>
        </authorList>
    </citation>
    <scope>NUCLEOTIDE SEQUENCE [LARGE SCALE GENOMIC DNA]</scope>
    <source>
        <strain evidence="6">Sxm20200214</strain>
        <tissue evidence="6">Leaf</tissue>
    </source>
</reference>
<evidence type="ECO:0000313" key="7">
    <source>
        <dbReference type="Proteomes" id="UP000886595"/>
    </source>
</evidence>
<evidence type="ECO:0000259" key="5">
    <source>
        <dbReference type="PROSITE" id="PS50014"/>
    </source>
</evidence>
<accession>A0A8X8B091</accession>
<dbReference type="PROSITE" id="PS50014">
    <property type="entry name" value="BROMODOMAIN_2"/>
    <property type="match status" value="1"/>
</dbReference>
<feature type="compositionally biased region" description="Basic and acidic residues" evidence="4">
    <location>
        <begin position="86"/>
        <end position="105"/>
    </location>
</feature>
<dbReference type="Gene3D" id="1.20.920.10">
    <property type="entry name" value="Bromodomain-like"/>
    <property type="match status" value="1"/>
</dbReference>
<organism evidence="6 7">
    <name type="scientific">Brassica carinata</name>
    <name type="common">Ethiopian mustard</name>
    <name type="synonym">Abyssinian cabbage</name>
    <dbReference type="NCBI Taxonomy" id="52824"/>
    <lineage>
        <taxon>Eukaryota</taxon>
        <taxon>Viridiplantae</taxon>
        <taxon>Streptophyta</taxon>
        <taxon>Embryophyta</taxon>
        <taxon>Tracheophyta</taxon>
        <taxon>Spermatophyta</taxon>
        <taxon>Magnoliopsida</taxon>
        <taxon>eudicotyledons</taxon>
        <taxon>Gunneridae</taxon>
        <taxon>Pentapetalae</taxon>
        <taxon>rosids</taxon>
        <taxon>malvids</taxon>
        <taxon>Brassicales</taxon>
        <taxon>Brassicaceae</taxon>
        <taxon>Brassiceae</taxon>
        <taxon>Brassica</taxon>
    </lineage>
</organism>
<dbReference type="InterPro" id="IPR036427">
    <property type="entry name" value="Bromodomain-like_sf"/>
</dbReference>
<dbReference type="OrthoDB" id="21449at2759"/>
<feature type="compositionally biased region" description="Basic and acidic residues" evidence="4">
    <location>
        <begin position="192"/>
        <end position="203"/>
    </location>
</feature>
<evidence type="ECO:0000256" key="1">
    <source>
        <dbReference type="ARBA" id="ARBA00023117"/>
    </source>
</evidence>
<evidence type="ECO:0000256" key="3">
    <source>
        <dbReference type="SAM" id="Coils"/>
    </source>
</evidence>
<feature type="compositionally biased region" description="Low complexity" evidence="4">
    <location>
        <begin position="374"/>
        <end position="385"/>
    </location>
</feature>
<dbReference type="PANTHER" id="PTHR47809">
    <property type="entry name" value="DNA-BINDING BROMODOMAIN-CONTAINING PROTEIN"/>
    <property type="match status" value="1"/>
</dbReference>
<dbReference type="InterPro" id="IPR001487">
    <property type="entry name" value="Bromodomain"/>
</dbReference>
<feature type="compositionally biased region" description="Basic and acidic residues" evidence="4">
    <location>
        <begin position="41"/>
        <end position="50"/>
    </location>
</feature>
<feature type="region of interest" description="Disordered" evidence="4">
    <location>
        <begin position="160"/>
        <end position="203"/>
    </location>
</feature>
<comment type="caution">
    <text evidence="6">The sequence shown here is derived from an EMBL/GenBank/DDBJ whole genome shotgun (WGS) entry which is preliminary data.</text>
</comment>
<evidence type="ECO:0000313" key="6">
    <source>
        <dbReference type="EMBL" id="KAG2317062.1"/>
    </source>
</evidence>
<feature type="region of interest" description="Disordered" evidence="4">
    <location>
        <begin position="319"/>
        <end position="345"/>
    </location>
</feature>
<dbReference type="PANTHER" id="PTHR47809:SF2">
    <property type="entry name" value="DNA-BINDING BROMODOMAIN-CONTAINING PROTEIN"/>
    <property type="match status" value="1"/>
</dbReference>
<gene>
    <name evidence="6" type="ORF">Bca52824_020184</name>
</gene>
<feature type="compositionally biased region" description="Basic and acidic residues" evidence="4">
    <location>
        <begin position="160"/>
        <end position="182"/>
    </location>
</feature>
<feature type="region of interest" description="Disordered" evidence="4">
    <location>
        <begin position="363"/>
        <end position="451"/>
    </location>
</feature>
<name>A0A8X8B091_BRACI</name>
<feature type="coiled-coil region" evidence="3">
    <location>
        <begin position="497"/>
        <end position="524"/>
    </location>
</feature>
<evidence type="ECO:0000256" key="2">
    <source>
        <dbReference type="PROSITE-ProRule" id="PRU00035"/>
    </source>
</evidence>
<sequence>MFGVSLVATMKRKRGDRKGKKSTEQEKENLNESDSEQSSAECEKSEHESKTVVSDAPSSSTPTGNSPTVDPVKSVGRVKVKLKTSKAPEPDVPQEKPVVEKKEDPPVLPLPLPERKPVLNVYRKMKGIKIKSWKAVDGSSSVSDKTAAVDTAVKAQDAVVLDKKDTKMPPDDESSQVKKLEPESAPVSSQNEQKKTDQVPRYNKQELEDSLTVVKKIMKMEAADPFNVPVDPEALGIPDYFDIIKTPMDFGTVCSNLEKGNIYMNSEDVYKDVQYIWNNCSKYNKKGDYIVDLMKRVKKNFMKYWAAAGLYTEQSSENAQLEDGGNASSKGSQSKPKSQKRHGRHHKSDCMCAVCILKRRKRERHSSQASSGAVEESSPVRSPSVDNSSINMREEQDMDVDVDNKTGQGKTEIIELDSPVAKRQRVGENKKQNVEEEEEQEEEETLEVESETKIKPTVEDKTHSIDRLTEETGDEPVTSAAEKLVVLASAEGPKSTQNDEEEKAKRLREQKEMQELERKQWRAKMHEKFQLRNPQLLNLCETIFPKSNNHSSVWNGPHSLFKRPEGSNRTSSLHKAVEALMRSSN</sequence>
<dbReference type="Proteomes" id="UP000886595">
    <property type="component" value="Unassembled WGS sequence"/>
</dbReference>
<dbReference type="SMART" id="SM00297">
    <property type="entry name" value="BROMO"/>
    <property type="match status" value="1"/>
</dbReference>
<dbReference type="Pfam" id="PF00439">
    <property type="entry name" value="Bromodomain"/>
    <property type="match status" value="1"/>
</dbReference>
<feature type="compositionally biased region" description="Basic and acidic residues" evidence="4">
    <location>
        <begin position="425"/>
        <end position="434"/>
    </location>
</feature>